<reference evidence="2" key="1">
    <citation type="journal article" date="2021" name="PeerJ">
        <title>Extensive microbial diversity within the chicken gut microbiome revealed by metagenomics and culture.</title>
        <authorList>
            <person name="Gilroy R."/>
            <person name="Ravi A."/>
            <person name="Getino M."/>
            <person name="Pursley I."/>
            <person name="Horton D.L."/>
            <person name="Alikhan N.F."/>
            <person name="Baker D."/>
            <person name="Gharbi K."/>
            <person name="Hall N."/>
            <person name="Watson M."/>
            <person name="Adriaenssens E.M."/>
            <person name="Foster-Nyarko E."/>
            <person name="Jarju S."/>
            <person name="Secka A."/>
            <person name="Antonio M."/>
            <person name="Oren A."/>
            <person name="Chaudhuri R.R."/>
            <person name="La Ragione R."/>
            <person name="Hildebrand F."/>
            <person name="Pallen M.J."/>
        </authorList>
    </citation>
    <scope>NUCLEOTIDE SEQUENCE</scope>
    <source>
        <strain evidence="2">ChiHjej12B11-9795</strain>
    </source>
</reference>
<dbReference type="Gene3D" id="3.40.50.1820">
    <property type="entry name" value="alpha/beta hydrolase"/>
    <property type="match status" value="1"/>
</dbReference>
<name>A0A9D2KUU8_9BACE</name>
<comment type="caution">
    <text evidence="2">The sequence shown here is derived from an EMBL/GenBank/DDBJ whole genome shotgun (WGS) entry which is preliminary data.</text>
</comment>
<sequence length="326" mass="36293">MIHKRLTYCIGVFLFLLLASCGSNDRGAGTDAATYIPDAPDYADATMWYIRQNSTADKGADIFYLVSTWETDWTTDDGRVCHYADVHNATHRANMDKEISRIAGYMGEAGDFYSPYYRHITIEGWATLNEDTINNRFRTAFSDVQAAFDTFLRGRPDPDRPFVLAGFSQGSKAVVELLKTMPADVARRLVAAYVLGYKVTPADTLATENIRPAQGATDTGVTICYNSVSDVRYIQPVVAAPCAMCINPVNWCTDATPATLHDTITVSVSPEHHVLVVKGYSGSEYQPILGFLNVGDFHSAEPWLYEECLRENIRARVEAYYNNGEW</sequence>
<proteinExistence type="predicted"/>
<gene>
    <name evidence="2" type="ORF">H9950_04335</name>
</gene>
<protein>
    <submittedName>
        <fullName evidence="2">DUF3089 domain-containing protein</fullName>
    </submittedName>
</protein>
<evidence type="ECO:0000313" key="2">
    <source>
        <dbReference type="EMBL" id="HJA85413.1"/>
    </source>
</evidence>
<evidence type="ECO:0000256" key="1">
    <source>
        <dbReference type="SAM" id="SignalP"/>
    </source>
</evidence>
<dbReference type="AlphaFoldDB" id="A0A9D2KUU8"/>
<feature type="chain" id="PRO_5038625856" evidence="1">
    <location>
        <begin position="25"/>
        <end position="326"/>
    </location>
</feature>
<dbReference type="Pfam" id="PF11288">
    <property type="entry name" value="DUF3089"/>
    <property type="match status" value="1"/>
</dbReference>
<feature type="signal peptide" evidence="1">
    <location>
        <begin position="1"/>
        <end position="24"/>
    </location>
</feature>
<evidence type="ECO:0000313" key="3">
    <source>
        <dbReference type="Proteomes" id="UP000823862"/>
    </source>
</evidence>
<dbReference type="EMBL" id="DWZI01000024">
    <property type="protein sequence ID" value="HJA85413.1"/>
    <property type="molecule type" value="Genomic_DNA"/>
</dbReference>
<dbReference type="SUPFAM" id="SSF53474">
    <property type="entry name" value="alpha/beta-Hydrolases"/>
    <property type="match status" value="2"/>
</dbReference>
<accession>A0A9D2KUU8</accession>
<dbReference type="InterPro" id="IPR029058">
    <property type="entry name" value="AB_hydrolase_fold"/>
</dbReference>
<reference evidence="2" key="2">
    <citation type="submission" date="2021-04" db="EMBL/GenBank/DDBJ databases">
        <authorList>
            <person name="Gilroy R."/>
        </authorList>
    </citation>
    <scope>NUCLEOTIDE SEQUENCE</scope>
    <source>
        <strain evidence="2">ChiHjej12B11-9795</strain>
    </source>
</reference>
<keyword evidence="1" id="KW-0732">Signal</keyword>
<dbReference type="Proteomes" id="UP000823862">
    <property type="component" value="Unassembled WGS sequence"/>
</dbReference>
<organism evidence="2 3">
    <name type="scientific">Candidatus Bacteroides avicola</name>
    <dbReference type="NCBI Taxonomy" id="2838468"/>
    <lineage>
        <taxon>Bacteria</taxon>
        <taxon>Pseudomonadati</taxon>
        <taxon>Bacteroidota</taxon>
        <taxon>Bacteroidia</taxon>
        <taxon>Bacteroidales</taxon>
        <taxon>Bacteroidaceae</taxon>
        <taxon>Bacteroides</taxon>
    </lineage>
</organism>
<dbReference type="InterPro" id="IPR021440">
    <property type="entry name" value="DUF3089"/>
</dbReference>
<dbReference type="PROSITE" id="PS51257">
    <property type="entry name" value="PROKAR_LIPOPROTEIN"/>
    <property type="match status" value="1"/>
</dbReference>